<evidence type="ECO:0000313" key="3">
    <source>
        <dbReference type="Proteomes" id="UP000646548"/>
    </source>
</evidence>
<dbReference type="AlphaFoldDB" id="A0A834L2X2"/>
<feature type="compositionally biased region" description="Basic and acidic residues" evidence="1">
    <location>
        <begin position="52"/>
        <end position="87"/>
    </location>
</feature>
<feature type="region of interest" description="Disordered" evidence="1">
    <location>
        <begin position="1"/>
        <end position="95"/>
    </location>
</feature>
<sequence length="201" mass="22238">MADTEKVKTLSKQQPAAGGDTDTELHEKPEPKLSPVSAGPADLNKTAQVPEIKSDEKQSQEPKVPEEPKIHEDLKESEDSQKSNEEKPETEEKEEPLGLTMWFVTRVLKVLAGLLSPASPALFPIATPTSGLTWRTQSFRTTGFWNHSETSRDEPVKATSGPWTFSAQQTPAASVKTVCQKATRATTSRRWWRLGDGQRKS</sequence>
<organism evidence="2 3">
    <name type="scientific">Oryzias melastigma</name>
    <name type="common">Marine medaka</name>
    <dbReference type="NCBI Taxonomy" id="30732"/>
    <lineage>
        <taxon>Eukaryota</taxon>
        <taxon>Metazoa</taxon>
        <taxon>Chordata</taxon>
        <taxon>Craniata</taxon>
        <taxon>Vertebrata</taxon>
        <taxon>Euteleostomi</taxon>
        <taxon>Actinopterygii</taxon>
        <taxon>Neopterygii</taxon>
        <taxon>Teleostei</taxon>
        <taxon>Neoteleostei</taxon>
        <taxon>Acanthomorphata</taxon>
        <taxon>Ovalentaria</taxon>
        <taxon>Atherinomorphae</taxon>
        <taxon>Beloniformes</taxon>
        <taxon>Adrianichthyidae</taxon>
        <taxon>Oryziinae</taxon>
        <taxon>Oryzias</taxon>
    </lineage>
</organism>
<proteinExistence type="predicted"/>
<comment type="caution">
    <text evidence="2">The sequence shown here is derived from an EMBL/GenBank/DDBJ whole genome shotgun (WGS) entry which is preliminary data.</text>
</comment>
<protein>
    <submittedName>
        <fullName evidence="2">Uncharacterized protein</fullName>
    </submittedName>
</protein>
<accession>A0A834L2X2</accession>
<evidence type="ECO:0000256" key="1">
    <source>
        <dbReference type="SAM" id="MobiDB-lite"/>
    </source>
</evidence>
<gene>
    <name evidence="2" type="ORF">FQA47_001562</name>
</gene>
<reference evidence="2" key="1">
    <citation type="journal article" name="BMC Genomics">
        <title>Long-read sequencing and de novo genome assembly of marine medaka (Oryzias melastigma).</title>
        <authorList>
            <person name="Liang P."/>
            <person name="Saqib H.S.A."/>
            <person name="Ni X."/>
            <person name="Shen Y."/>
        </authorList>
    </citation>
    <scope>NUCLEOTIDE SEQUENCE</scope>
    <source>
        <strain evidence="2">Bigg-433</strain>
    </source>
</reference>
<evidence type="ECO:0000313" key="2">
    <source>
        <dbReference type="EMBL" id="KAF6739362.1"/>
    </source>
</evidence>
<dbReference type="EMBL" id="WKFB01000007">
    <property type="protein sequence ID" value="KAF6739362.1"/>
    <property type="molecule type" value="Genomic_DNA"/>
</dbReference>
<name>A0A834L2X2_ORYME</name>
<dbReference type="Proteomes" id="UP000646548">
    <property type="component" value="Unassembled WGS sequence"/>
</dbReference>